<feature type="compositionally biased region" description="Basic and acidic residues" evidence="1">
    <location>
        <begin position="331"/>
        <end position="344"/>
    </location>
</feature>
<feature type="region of interest" description="Disordered" evidence="1">
    <location>
        <begin position="182"/>
        <end position="252"/>
    </location>
</feature>
<evidence type="ECO:0000313" key="3">
    <source>
        <dbReference type="Proteomes" id="UP000016936"/>
    </source>
</evidence>
<feature type="compositionally biased region" description="Polar residues" evidence="1">
    <location>
        <begin position="182"/>
        <end position="196"/>
    </location>
</feature>
<feature type="compositionally biased region" description="Polar residues" evidence="1">
    <location>
        <begin position="1"/>
        <end position="18"/>
    </location>
</feature>
<sequence>MPQSQRNGPDTDTIDLTLSSPEPEPWPQSPTREQIRAPPQQSHLSFRPTDNTLRVKQESDHVPRIKSDPGQPSRIQTTSAQPSRAIMDFGQSATSSRNLVAPQQARPINPSHIQSIISTVSPYALQTVLVELCQISPAFSGALVRGLAPYSTSARNMINQHRMEIDRNAAYEAMNTTSSFGRYSSQVNQRSYTRQHPYSAHSMPRIKREPYRPSTPSSDSELRRPGPSSQKAARPTATRTPLHHLVGGSPSPNITSNVAIATQRADEVQGVTPNVTKTCTKCHELFSGDAEPCIYHPGRKVKQDDGTIVWSCCQEDMLSVGCDFGGTHTTQNHESEDTPTEREGLSGPLASNQYPERLRKLLGETSAASRHDFG</sequence>
<gene>
    <name evidence="2" type="ORF">COCHEDRAFT_1206374</name>
</gene>
<dbReference type="OrthoDB" id="3798352at2759"/>
<dbReference type="OMA" id="VWSCCQE"/>
<accession>M2SS62</accession>
<organism evidence="2 3">
    <name type="scientific">Cochliobolus heterostrophus (strain C5 / ATCC 48332 / race O)</name>
    <name type="common">Southern corn leaf blight fungus</name>
    <name type="synonym">Bipolaris maydis</name>
    <dbReference type="NCBI Taxonomy" id="701091"/>
    <lineage>
        <taxon>Eukaryota</taxon>
        <taxon>Fungi</taxon>
        <taxon>Dikarya</taxon>
        <taxon>Ascomycota</taxon>
        <taxon>Pezizomycotina</taxon>
        <taxon>Dothideomycetes</taxon>
        <taxon>Pleosporomycetidae</taxon>
        <taxon>Pleosporales</taxon>
        <taxon>Pleosporineae</taxon>
        <taxon>Pleosporaceae</taxon>
        <taxon>Bipolaris</taxon>
    </lineage>
</organism>
<protein>
    <submittedName>
        <fullName evidence="2">Uncharacterized protein</fullName>
    </submittedName>
</protein>
<feature type="region of interest" description="Disordered" evidence="1">
    <location>
        <begin position="1"/>
        <end position="81"/>
    </location>
</feature>
<dbReference type="eggNOG" id="ENOG502RIRQ">
    <property type="taxonomic scope" value="Eukaryota"/>
</dbReference>
<proteinExistence type="predicted"/>
<dbReference type="HOGENOM" id="CLU_769742_0_0_1"/>
<feature type="compositionally biased region" description="Basic and acidic residues" evidence="1">
    <location>
        <begin position="53"/>
        <end position="67"/>
    </location>
</feature>
<name>M2SS62_COCH5</name>
<dbReference type="AlphaFoldDB" id="M2SS62"/>
<keyword evidence="3" id="KW-1185">Reference proteome</keyword>
<reference evidence="2 3" key="1">
    <citation type="journal article" date="2012" name="PLoS Pathog.">
        <title>Diverse lifestyles and strategies of plant pathogenesis encoded in the genomes of eighteen Dothideomycetes fungi.</title>
        <authorList>
            <person name="Ohm R.A."/>
            <person name="Feau N."/>
            <person name="Henrissat B."/>
            <person name="Schoch C.L."/>
            <person name="Horwitz B.A."/>
            <person name="Barry K.W."/>
            <person name="Condon B.J."/>
            <person name="Copeland A.C."/>
            <person name="Dhillon B."/>
            <person name="Glaser F."/>
            <person name="Hesse C.N."/>
            <person name="Kosti I."/>
            <person name="LaButti K."/>
            <person name="Lindquist E.A."/>
            <person name="Lucas S."/>
            <person name="Salamov A.A."/>
            <person name="Bradshaw R.E."/>
            <person name="Ciuffetti L."/>
            <person name="Hamelin R.C."/>
            <person name="Kema G.H.J."/>
            <person name="Lawrence C."/>
            <person name="Scott J.A."/>
            <person name="Spatafora J.W."/>
            <person name="Turgeon B.G."/>
            <person name="de Wit P.J.G.M."/>
            <person name="Zhong S."/>
            <person name="Goodwin S.B."/>
            <person name="Grigoriev I.V."/>
        </authorList>
    </citation>
    <scope>NUCLEOTIDE SEQUENCE [LARGE SCALE GENOMIC DNA]</scope>
    <source>
        <strain evidence="3">C5 / ATCC 48332 / race O</strain>
    </source>
</reference>
<dbReference type="Proteomes" id="UP000016936">
    <property type="component" value="Unassembled WGS sequence"/>
</dbReference>
<dbReference type="EMBL" id="KB445581">
    <property type="protein sequence ID" value="EMD88170.1"/>
    <property type="molecule type" value="Genomic_DNA"/>
</dbReference>
<feature type="compositionally biased region" description="Polar residues" evidence="1">
    <location>
        <begin position="39"/>
        <end position="52"/>
    </location>
</feature>
<evidence type="ECO:0000256" key="1">
    <source>
        <dbReference type="SAM" id="MobiDB-lite"/>
    </source>
</evidence>
<evidence type="ECO:0000313" key="2">
    <source>
        <dbReference type="EMBL" id="EMD88170.1"/>
    </source>
</evidence>
<feature type="region of interest" description="Disordered" evidence="1">
    <location>
        <begin position="329"/>
        <end position="374"/>
    </location>
</feature>
<reference evidence="3" key="2">
    <citation type="journal article" date="2013" name="PLoS Genet.">
        <title>Comparative genome structure, secondary metabolite, and effector coding capacity across Cochliobolus pathogens.</title>
        <authorList>
            <person name="Condon B.J."/>
            <person name="Leng Y."/>
            <person name="Wu D."/>
            <person name="Bushley K.E."/>
            <person name="Ohm R.A."/>
            <person name="Otillar R."/>
            <person name="Martin J."/>
            <person name="Schackwitz W."/>
            <person name="Grimwood J."/>
            <person name="MohdZainudin N."/>
            <person name="Xue C."/>
            <person name="Wang R."/>
            <person name="Manning V.A."/>
            <person name="Dhillon B."/>
            <person name="Tu Z.J."/>
            <person name="Steffenson B.J."/>
            <person name="Salamov A."/>
            <person name="Sun H."/>
            <person name="Lowry S."/>
            <person name="LaButti K."/>
            <person name="Han J."/>
            <person name="Copeland A."/>
            <person name="Lindquist E."/>
            <person name="Barry K."/>
            <person name="Schmutz J."/>
            <person name="Baker S.E."/>
            <person name="Ciuffetti L.M."/>
            <person name="Grigoriev I.V."/>
            <person name="Zhong S."/>
            <person name="Turgeon B.G."/>
        </authorList>
    </citation>
    <scope>NUCLEOTIDE SEQUENCE [LARGE SCALE GENOMIC DNA]</scope>
    <source>
        <strain evidence="3">C5 / ATCC 48332 / race O</strain>
    </source>
</reference>